<keyword evidence="1" id="KW-0472">Membrane</keyword>
<dbReference type="RefSeq" id="WP_249773565.1">
    <property type="nucleotide sequence ID" value="NZ_CP097332.1"/>
</dbReference>
<gene>
    <name evidence="2" type="ORF">M6D93_06615</name>
</gene>
<accession>A0ABY4R1I7</accession>
<dbReference type="InterPro" id="IPR025327">
    <property type="entry name" value="DUF4233"/>
</dbReference>
<evidence type="ECO:0000313" key="2">
    <source>
        <dbReference type="EMBL" id="UQX89669.1"/>
    </source>
</evidence>
<dbReference type="EMBL" id="CP097332">
    <property type="protein sequence ID" value="UQX89669.1"/>
    <property type="molecule type" value="Genomic_DNA"/>
</dbReference>
<keyword evidence="1" id="KW-1133">Transmembrane helix</keyword>
<keyword evidence="1" id="KW-0812">Transmembrane</keyword>
<evidence type="ECO:0000256" key="1">
    <source>
        <dbReference type="SAM" id="Phobius"/>
    </source>
</evidence>
<evidence type="ECO:0000313" key="3">
    <source>
        <dbReference type="Proteomes" id="UP001056336"/>
    </source>
</evidence>
<reference evidence="2" key="1">
    <citation type="journal article" date="2018" name="Int. J. Syst. Evol. Microbiol.">
        <title>Jatrophihabitans telluris sp. nov., isolated from sediment soil of lava forest wetlands and the emended description of the genus Jatrophihabitans.</title>
        <authorList>
            <person name="Lee K.C."/>
            <person name="Suh M.K."/>
            <person name="Eom M.K."/>
            <person name="Kim K.K."/>
            <person name="Kim J.S."/>
            <person name="Kim D.S."/>
            <person name="Ko S.H."/>
            <person name="Shin Y.K."/>
            <person name="Lee J.S."/>
        </authorList>
    </citation>
    <scope>NUCLEOTIDE SEQUENCE</scope>
    <source>
        <strain evidence="2">N237</strain>
    </source>
</reference>
<reference evidence="2" key="2">
    <citation type="submission" date="2022-05" db="EMBL/GenBank/DDBJ databases">
        <authorList>
            <person name="Kim J.-S."/>
            <person name="Lee K."/>
            <person name="Suh M."/>
            <person name="Eom M."/>
            <person name="Kim J.-S."/>
            <person name="Kim D.-S."/>
            <person name="Ko S.-H."/>
            <person name="Shin Y."/>
            <person name="Lee J.-S."/>
        </authorList>
    </citation>
    <scope>NUCLEOTIDE SEQUENCE</scope>
    <source>
        <strain evidence="2">N237</strain>
    </source>
</reference>
<dbReference type="Proteomes" id="UP001056336">
    <property type="component" value="Chromosome"/>
</dbReference>
<name>A0ABY4R1I7_9ACTN</name>
<feature type="transmembrane region" description="Helical" evidence="1">
    <location>
        <begin position="37"/>
        <end position="57"/>
    </location>
</feature>
<proteinExistence type="predicted"/>
<organism evidence="2 3">
    <name type="scientific">Jatrophihabitans telluris</name>
    <dbReference type="NCBI Taxonomy" id="2038343"/>
    <lineage>
        <taxon>Bacteria</taxon>
        <taxon>Bacillati</taxon>
        <taxon>Actinomycetota</taxon>
        <taxon>Actinomycetes</taxon>
        <taxon>Jatrophihabitantales</taxon>
        <taxon>Jatrophihabitantaceae</taxon>
        <taxon>Jatrophihabitans</taxon>
    </lineage>
</organism>
<dbReference type="Pfam" id="PF14017">
    <property type="entry name" value="DUF4233"/>
    <property type="match status" value="1"/>
</dbReference>
<feature type="transmembrane region" description="Helical" evidence="1">
    <location>
        <begin position="69"/>
        <end position="86"/>
    </location>
</feature>
<keyword evidence="3" id="KW-1185">Reference proteome</keyword>
<feature type="transmembrane region" description="Helical" evidence="1">
    <location>
        <begin position="98"/>
        <end position="125"/>
    </location>
</feature>
<protein>
    <submittedName>
        <fullName evidence="2">DUF4233 domain-containing protein</fullName>
    </submittedName>
</protein>
<sequence length="145" mass="15652">MTTPDQPGPVEAEHSSYVPSPEELSARAHKANRATRGALAALLCLEAFVVLLIPRAIAQTAEGLDGFKTIVLVVFAVILVLTGFMLRRRWGIGLGSALQLVLVATIALVPVLAVVVVIFLALWLYMLQTRHQLVGTPSGWRMLIS</sequence>